<dbReference type="CDD" id="cd01026">
    <property type="entry name" value="TOPRIM_OLD"/>
    <property type="match status" value="1"/>
</dbReference>
<accession>A0A099W408</accession>
<dbReference type="Gene3D" id="3.40.50.300">
    <property type="entry name" value="P-loop containing nucleotide triphosphate hydrolases"/>
    <property type="match status" value="1"/>
</dbReference>
<keyword evidence="3" id="KW-0378">Hydrolase</keyword>
<feature type="domain" description="OLD protein-like TOPRIM" evidence="2">
    <location>
        <begin position="455"/>
        <end position="522"/>
    </location>
</feature>
<sequence>MYLSNLKIKNFRNYKSGNFNFKKGTNTIIGENDAGKSNAITALRVLLDDSYYYGSKNLKESDFSNCLGENWRGEWIIISATFGGITEEDMDNEVCSTLSIAEIEEIDEAENIGEVSRLLTNDIDGVGSLTLFIRPNKSIRKKLYDSKDTIEFEKIRGNIRLVDYEFYYTSKSDFDFLSDDNYYSLVGNLNESLAMNPSDDNSAKLGIKIDMIDVYQHISVVYIDALRDVLREMKTSKNPIRRIIEAIESNIEANHIEGVKRKIKALNDEIIAIPQINDIGNSLNSELKDILGSVYSPDLSLSSNMSDEISSLSKFLSMRSKDDDELELLGLGHLNMIYLALKIVEFESCRSRELLNIMLIEEPEAHIHRHIQKTLFDGLSVKEGYTQLIMTTHSVHLAESSEISRMNIIKSFNKESIVMSPSSGLDLFASEKLQKNMKLAKNIERYLDVKRNGLLFSKGVVLVEGDAEEILIPNLVKKVFGISLDEIGIGLINIGSTAFEYIASLFDAERVMRYCAIITDLDQQAIPKGSYLYKETAEKSGTDRKEKLNRLFEDNNWVDMFYADTTFELEFLDDNEKYITPIIEGNFSNKTTIQKYLNALDGDDIENRNLAMLKLANKLGKGWFAIEISNTIDELVSIPNYILDALAFASQESMSIATYIKLIKHEALYIGKEDEFIKDIEVAQNNEDALRIIVEKYLEKYDYEVTYFINACEGYLTLLGEGV</sequence>
<dbReference type="InterPro" id="IPR034139">
    <property type="entry name" value="TOPRIM_OLD"/>
</dbReference>
<dbReference type="InterPro" id="IPR051396">
    <property type="entry name" value="Bact_Antivir_Def_Nuclease"/>
</dbReference>
<name>A0A099W408_9LIST</name>
<dbReference type="GeneID" id="58717963"/>
<gene>
    <name evidence="3" type="ORF">EP57_11375</name>
</gene>
<dbReference type="RefSeq" id="WP_036086725.1">
    <property type="nucleotide sequence ID" value="NZ_CBCSHQ010000002.1"/>
</dbReference>
<evidence type="ECO:0000259" key="2">
    <source>
        <dbReference type="Pfam" id="PF20469"/>
    </source>
</evidence>
<dbReference type="SUPFAM" id="SSF52540">
    <property type="entry name" value="P-loop containing nucleoside triphosphate hydrolases"/>
    <property type="match status" value="1"/>
</dbReference>
<proteinExistence type="predicted"/>
<dbReference type="Pfam" id="PF13175">
    <property type="entry name" value="AAA_15"/>
    <property type="match status" value="1"/>
</dbReference>
<organism evidence="3 4">
    <name type="scientific">Listeria booriae</name>
    <dbReference type="NCBI Taxonomy" id="1552123"/>
    <lineage>
        <taxon>Bacteria</taxon>
        <taxon>Bacillati</taxon>
        <taxon>Bacillota</taxon>
        <taxon>Bacilli</taxon>
        <taxon>Bacillales</taxon>
        <taxon>Listeriaceae</taxon>
        <taxon>Listeria</taxon>
    </lineage>
</organism>
<comment type="caution">
    <text evidence="3">The sequence shown here is derived from an EMBL/GenBank/DDBJ whole genome shotgun (WGS) entry which is preliminary data.</text>
</comment>
<dbReference type="PANTHER" id="PTHR43581">
    <property type="entry name" value="ATP/GTP PHOSPHATASE"/>
    <property type="match status" value="1"/>
</dbReference>
<dbReference type="OrthoDB" id="308933at2"/>
<protein>
    <submittedName>
        <fullName evidence="3">ATP-dependent endonuclease</fullName>
    </submittedName>
</protein>
<dbReference type="AlphaFoldDB" id="A0A099W408"/>
<dbReference type="PANTHER" id="PTHR43581:SF4">
    <property type="entry name" value="ATP_GTP PHOSPHATASE"/>
    <property type="match status" value="1"/>
</dbReference>
<keyword evidence="3" id="KW-0540">Nuclease</keyword>
<keyword evidence="3" id="KW-0255">Endonuclease</keyword>
<evidence type="ECO:0000313" key="3">
    <source>
        <dbReference type="EMBL" id="KGL40484.1"/>
    </source>
</evidence>
<reference evidence="3 4" key="1">
    <citation type="submission" date="2014-05" db="EMBL/GenBank/DDBJ databases">
        <title>Novel Listeriaceae from food processing environments.</title>
        <authorList>
            <person name="den Bakker H.C."/>
        </authorList>
    </citation>
    <scope>NUCLEOTIDE SEQUENCE [LARGE SCALE GENOMIC DNA]</scope>
    <source>
        <strain evidence="3 4">FSL A5-0281</strain>
    </source>
</reference>
<dbReference type="Pfam" id="PF20469">
    <property type="entry name" value="OLD-like_TOPRIM"/>
    <property type="match status" value="1"/>
</dbReference>
<keyword evidence="4" id="KW-1185">Reference proteome</keyword>
<dbReference type="eggNOG" id="COG1195">
    <property type="taxonomic scope" value="Bacteria"/>
</dbReference>
<evidence type="ECO:0000259" key="1">
    <source>
        <dbReference type="Pfam" id="PF13175"/>
    </source>
</evidence>
<dbReference type="STRING" id="1552123.EP57_11375"/>
<dbReference type="InterPro" id="IPR041685">
    <property type="entry name" value="AAA_GajA/Old/RecF-like"/>
</dbReference>
<feature type="domain" description="Endonuclease GajA/Old nuclease/RecF-like AAA" evidence="1">
    <location>
        <begin position="1"/>
        <end position="398"/>
    </location>
</feature>
<dbReference type="eggNOG" id="COG3593">
    <property type="taxonomic scope" value="Bacteria"/>
</dbReference>
<dbReference type="InterPro" id="IPR027417">
    <property type="entry name" value="P-loop_NTPase"/>
</dbReference>
<evidence type="ECO:0000313" key="4">
    <source>
        <dbReference type="Proteomes" id="UP000029844"/>
    </source>
</evidence>
<dbReference type="EMBL" id="JNFA01000024">
    <property type="protein sequence ID" value="KGL40484.1"/>
    <property type="molecule type" value="Genomic_DNA"/>
</dbReference>
<dbReference type="Proteomes" id="UP000029844">
    <property type="component" value="Unassembled WGS sequence"/>
</dbReference>
<dbReference type="GO" id="GO:0004519">
    <property type="term" value="F:endonuclease activity"/>
    <property type="evidence" value="ECO:0007669"/>
    <property type="project" value="UniProtKB-KW"/>
</dbReference>